<dbReference type="InterPro" id="IPR051203">
    <property type="entry name" value="Polysaccharide_Synthase-Rel"/>
</dbReference>
<dbReference type="Pfam" id="PF13727">
    <property type="entry name" value="CoA_binding_3"/>
    <property type="match status" value="1"/>
</dbReference>
<dbReference type="SUPFAM" id="SSF51735">
    <property type="entry name" value="NAD(P)-binding Rossmann-fold domains"/>
    <property type="match status" value="1"/>
</dbReference>
<feature type="transmembrane region" description="Helical" evidence="2">
    <location>
        <begin position="88"/>
        <end position="110"/>
    </location>
</feature>
<dbReference type="Proteomes" id="UP000236751">
    <property type="component" value="Unassembled WGS sequence"/>
</dbReference>
<dbReference type="AlphaFoldDB" id="A0A1H5SSU3"/>
<feature type="transmembrane region" description="Helical" evidence="2">
    <location>
        <begin position="58"/>
        <end position="76"/>
    </location>
</feature>
<dbReference type="InterPro" id="IPR003869">
    <property type="entry name" value="Polysac_CapD-like"/>
</dbReference>
<protein>
    <submittedName>
        <fullName evidence="4">NDP-sugar epimerase, includes UDP-GlcNAc-inverting 4,6-dehydratase FlaA1 and capsular polysaccharide biosynthesis protein EpsC</fullName>
    </submittedName>
</protein>
<dbReference type="Gene3D" id="3.40.50.720">
    <property type="entry name" value="NAD(P)-binding Rossmann-like Domain"/>
    <property type="match status" value="3"/>
</dbReference>
<dbReference type="Pfam" id="PF02719">
    <property type="entry name" value="Polysacc_synt_2"/>
    <property type="match status" value="1"/>
</dbReference>
<name>A0A1H5SSU3_NITMU</name>
<keyword evidence="2" id="KW-1133">Transmembrane helix</keyword>
<gene>
    <name evidence="4" type="ORF">SAMN05216403_1032</name>
</gene>
<comment type="similarity">
    <text evidence="1">Belongs to the polysaccharide synthase family.</text>
</comment>
<organism evidence="4 5">
    <name type="scientific">Nitrosospira multiformis (strain ATCC 25196 / NCIMB 11849 / C 71)</name>
    <dbReference type="NCBI Taxonomy" id="323848"/>
    <lineage>
        <taxon>Bacteria</taxon>
        <taxon>Pseudomonadati</taxon>
        <taxon>Pseudomonadota</taxon>
        <taxon>Betaproteobacteria</taxon>
        <taxon>Nitrosomonadales</taxon>
        <taxon>Nitrosomonadaceae</taxon>
        <taxon>Nitrosospira</taxon>
    </lineage>
</organism>
<dbReference type="PANTHER" id="PTHR43318:SF1">
    <property type="entry name" value="POLYSACCHARIDE BIOSYNTHESIS PROTEIN EPSC-RELATED"/>
    <property type="match status" value="1"/>
</dbReference>
<keyword evidence="2" id="KW-0812">Transmembrane</keyword>
<dbReference type="InterPro" id="IPR036291">
    <property type="entry name" value="NAD(P)-bd_dom_sf"/>
</dbReference>
<evidence type="ECO:0000256" key="2">
    <source>
        <dbReference type="SAM" id="Phobius"/>
    </source>
</evidence>
<sequence length="677" mass="75315">MPRIVHSMPAPKLNIRTVIAFGHDVVAAAIAWSLAYLFRFNFEIPFVYLASLEEILPWVVPIHAAAFLFFGLYRGLWHYASLPDLRRILFAVSASAAAVPLVLYMLQILVGVPRTVLILAPILLLFIMGSSRLAYRFWKEHRLYGRSKTGGNLVLVIGASDAAVGLVKELARNVEWRVAGFLDDDPAKRGLMLHGFKVLGRINDLPEVARKLGVAHAIIALTSSASDRRKSYRTHSDRRRPDRLLRDRRRALQLCAAAGVKALIVPSYNDLVSGNIKVSQIRTVEPEDLLGRDPVVLDNDGLHDLLTGKTVLVTGAGGSIGSELCRQIVKFAPAQLVLFELNEFALYSIEQEFQADFPEIPMIFAIGDVKDEARLSQVFLQYRPAIVFHAAAYKHVPLMEQENAWQAVLNNVRGTYVLAQTAIRYGVEKFVLISTDKAVNPTNVMGASKRLAEMVCQALQQSIASPDSPTENASGKIVLGSRLERRQEPRFVMVRFGNVLGSAGSVIPKFREQIEKGGPITVTHSEITRYFMSIPEAAQLVLQAGLMGGKRRGGEIFVLDMGEPIKIADLARDLIRLSGLSEDEIKIVYNGLRPGEKLYEELLADDENTLPTPHPKLRIAQARQVDRKWLTALLAWLEEHPALSDEEVKRELPRWVPEYVSAESVIPVSQVRESRIA</sequence>
<evidence type="ECO:0000313" key="4">
    <source>
        <dbReference type="EMBL" id="SEF52891.1"/>
    </source>
</evidence>
<evidence type="ECO:0000313" key="5">
    <source>
        <dbReference type="Proteomes" id="UP000236751"/>
    </source>
</evidence>
<dbReference type="PANTHER" id="PTHR43318">
    <property type="entry name" value="UDP-N-ACETYLGLUCOSAMINE 4,6-DEHYDRATASE"/>
    <property type="match status" value="1"/>
</dbReference>
<dbReference type="EMBL" id="FNVK01000003">
    <property type="protein sequence ID" value="SEF52891.1"/>
    <property type="molecule type" value="Genomic_DNA"/>
</dbReference>
<dbReference type="SUPFAM" id="SSF53335">
    <property type="entry name" value="S-adenosyl-L-methionine-dependent methyltransferases"/>
    <property type="match status" value="1"/>
</dbReference>
<evidence type="ECO:0000256" key="1">
    <source>
        <dbReference type="ARBA" id="ARBA00007430"/>
    </source>
</evidence>
<feature type="domain" description="Polysaccharide biosynthesis protein CapD-like" evidence="3">
    <location>
        <begin position="311"/>
        <end position="620"/>
    </location>
</feature>
<feature type="transmembrane region" description="Helical" evidence="2">
    <location>
        <begin position="116"/>
        <end position="138"/>
    </location>
</feature>
<dbReference type="CDD" id="cd05237">
    <property type="entry name" value="UDP_invert_4-6DH_SDR_e"/>
    <property type="match status" value="1"/>
</dbReference>
<dbReference type="InterPro" id="IPR029063">
    <property type="entry name" value="SAM-dependent_MTases_sf"/>
</dbReference>
<keyword evidence="2" id="KW-0472">Membrane</keyword>
<evidence type="ECO:0000259" key="3">
    <source>
        <dbReference type="Pfam" id="PF02719"/>
    </source>
</evidence>
<proteinExistence type="inferred from homology"/>
<accession>A0A1H5SSU3</accession>
<reference evidence="4 5" key="1">
    <citation type="submission" date="2016-10" db="EMBL/GenBank/DDBJ databases">
        <authorList>
            <person name="de Groot N.N."/>
        </authorList>
    </citation>
    <scope>NUCLEOTIDE SEQUENCE [LARGE SCALE GENOMIC DNA]</scope>
    <source>
        <strain evidence="4 5">Nl13</strain>
    </source>
</reference>
<feature type="transmembrane region" description="Helical" evidence="2">
    <location>
        <begin position="21"/>
        <end position="38"/>
    </location>
</feature>